<dbReference type="EMBL" id="CP001875">
    <property type="protein sequence ID" value="ADD78012.1"/>
    <property type="molecule type" value="Genomic_DNA"/>
</dbReference>
<name>D4GK44_PANAM</name>
<protein>
    <submittedName>
        <fullName evidence="1">Uncharacterized protein</fullName>
    </submittedName>
</protein>
<keyword evidence="2" id="KW-1185">Reference proteome</keyword>
<organism evidence="1 2">
    <name type="scientific">Pantoea ananatis (strain LMG 20103)</name>
    <dbReference type="NCBI Taxonomy" id="706191"/>
    <lineage>
        <taxon>Bacteria</taxon>
        <taxon>Pseudomonadati</taxon>
        <taxon>Pseudomonadota</taxon>
        <taxon>Gammaproteobacteria</taxon>
        <taxon>Enterobacterales</taxon>
        <taxon>Erwiniaceae</taxon>
        <taxon>Pantoea</taxon>
    </lineage>
</organism>
<sequence length="70" mass="8123">MGYWCYDRHHLVGLAIDQSAQCGLSYLKVIYYSVQLSSIRELNRSVETRRYPLQLCMNNRPESISLALAQ</sequence>
<dbReference type="HOGENOM" id="CLU_2754176_0_0_6"/>
<dbReference type="Proteomes" id="UP000001702">
    <property type="component" value="Chromosome"/>
</dbReference>
<dbReference type="AlphaFoldDB" id="D4GK44"/>
<accession>D4GK44</accession>
<dbReference type="KEGG" id="pam:PANA_2845"/>
<reference evidence="1 2" key="1">
    <citation type="journal article" date="2010" name="J. Bacteriol.">
        <title>Genome sequence of Pantoea ananatis LMG20103, the causative agent of Eucalyptus blight and dieback.</title>
        <authorList>
            <person name="De Maayer P."/>
            <person name="Chan W.Y."/>
            <person name="Venter S.N."/>
            <person name="Toth I.K."/>
            <person name="Birch P.R."/>
            <person name="Joubert F."/>
            <person name="Coutinho T.A."/>
        </authorList>
    </citation>
    <scope>NUCLEOTIDE SEQUENCE [LARGE SCALE GENOMIC DNA]</scope>
    <source>
        <strain evidence="1 2">LMG 20103</strain>
    </source>
</reference>
<evidence type="ECO:0000313" key="1">
    <source>
        <dbReference type="EMBL" id="ADD78012.1"/>
    </source>
</evidence>
<evidence type="ECO:0000313" key="2">
    <source>
        <dbReference type="Proteomes" id="UP000001702"/>
    </source>
</evidence>
<proteinExistence type="predicted"/>
<gene>
    <name evidence="1" type="ordered locus">PANA_2845</name>
</gene>